<dbReference type="eggNOG" id="ENOG50338FB">
    <property type="taxonomic scope" value="Bacteria"/>
</dbReference>
<protein>
    <recommendedName>
        <fullName evidence="4">Transmembrane protein</fullName>
    </recommendedName>
</protein>
<dbReference type="HOGENOM" id="CLU_1649624_0_0_10"/>
<dbReference type="RefSeq" id="WP_013685408.1">
    <property type="nucleotide sequence ID" value="NC_015321.1"/>
</dbReference>
<name>F2IH81_FLUTR</name>
<keyword evidence="1" id="KW-1133">Transmembrane helix</keyword>
<evidence type="ECO:0000313" key="2">
    <source>
        <dbReference type="EMBL" id="AEA42636.1"/>
    </source>
</evidence>
<keyword evidence="1" id="KW-0812">Transmembrane</keyword>
<proteinExistence type="predicted"/>
<sequence length="160" mass="18718">MGEFIIISIVAVFLIAGFIVFLPIFIPMMIYGKIQNYSFKKKFHAYLQSIEGEKIFVYNSRTNSHSYIKQTILPQLPKNVALVYLNGRIPQSKFETKYISHALYSIKDKKGFPYLLKVENGKMIDKSINNTFYNTKNQNKDIQLLLNQINQFYQESEIIE</sequence>
<feature type="transmembrane region" description="Helical" evidence="1">
    <location>
        <begin position="6"/>
        <end position="32"/>
    </location>
</feature>
<reference evidence="3" key="2">
    <citation type="submission" date="2011-02" db="EMBL/GenBank/DDBJ databases">
        <title>The complete genome of Fluviicola taffensis DSM 16823.</title>
        <authorList>
            <consortium name="US DOE Joint Genome Institute (JGI-PGF)"/>
            <person name="Lucas S."/>
            <person name="Copeland A."/>
            <person name="Lapidus A."/>
            <person name="Bruce D."/>
            <person name="Goodwin L."/>
            <person name="Pitluck S."/>
            <person name="Kyrpides N."/>
            <person name="Mavromatis K."/>
            <person name="Ivanova N."/>
            <person name="Mikhailova N."/>
            <person name="Pagani I."/>
            <person name="Chertkov O."/>
            <person name="Detter J.C."/>
            <person name="Han C."/>
            <person name="Tapia R."/>
            <person name="Land M."/>
            <person name="Hauser L."/>
            <person name="Markowitz V."/>
            <person name="Cheng J.-F."/>
            <person name="Hugenholtz P."/>
            <person name="Woyke T."/>
            <person name="Wu D."/>
            <person name="Tindall B."/>
            <person name="Pomrenke H.G."/>
            <person name="Brambilla E."/>
            <person name="Klenk H.-P."/>
            <person name="Eisen J.A."/>
        </authorList>
    </citation>
    <scope>NUCLEOTIDE SEQUENCE [LARGE SCALE GENOMIC DNA]</scope>
    <source>
        <strain evidence="3">DSM 16823 / RW262 / RW262</strain>
    </source>
</reference>
<accession>F2IH81</accession>
<keyword evidence="1" id="KW-0472">Membrane</keyword>
<dbReference type="KEGG" id="fte:Fluta_0632"/>
<gene>
    <name evidence="2" type="ordered locus">Fluta_0632</name>
</gene>
<keyword evidence="3" id="KW-1185">Reference proteome</keyword>
<evidence type="ECO:0000313" key="3">
    <source>
        <dbReference type="Proteomes" id="UP000007463"/>
    </source>
</evidence>
<organism evidence="2 3">
    <name type="scientific">Fluviicola taffensis (strain DSM 16823 / NCIMB 13979 / RW262)</name>
    <dbReference type="NCBI Taxonomy" id="755732"/>
    <lineage>
        <taxon>Bacteria</taxon>
        <taxon>Pseudomonadati</taxon>
        <taxon>Bacteroidota</taxon>
        <taxon>Flavobacteriia</taxon>
        <taxon>Flavobacteriales</taxon>
        <taxon>Crocinitomicaceae</taxon>
        <taxon>Fluviicola</taxon>
    </lineage>
</organism>
<dbReference type="EMBL" id="CP002542">
    <property type="protein sequence ID" value="AEA42636.1"/>
    <property type="molecule type" value="Genomic_DNA"/>
</dbReference>
<dbReference type="Proteomes" id="UP000007463">
    <property type="component" value="Chromosome"/>
</dbReference>
<evidence type="ECO:0000256" key="1">
    <source>
        <dbReference type="SAM" id="Phobius"/>
    </source>
</evidence>
<reference evidence="2 3" key="1">
    <citation type="journal article" date="2011" name="Stand. Genomic Sci.">
        <title>Complete genome sequence of the gliding freshwater bacterium Fluviicola taffensis type strain (RW262).</title>
        <authorList>
            <person name="Woyke T."/>
            <person name="Chertkov O."/>
            <person name="Lapidus A."/>
            <person name="Nolan M."/>
            <person name="Lucas S."/>
            <person name="Del Rio T.G."/>
            <person name="Tice H."/>
            <person name="Cheng J.F."/>
            <person name="Tapia R."/>
            <person name="Han C."/>
            <person name="Goodwin L."/>
            <person name="Pitluck S."/>
            <person name="Liolios K."/>
            <person name="Pagani I."/>
            <person name="Ivanova N."/>
            <person name="Huntemann M."/>
            <person name="Mavromatis K."/>
            <person name="Mikhailova N."/>
            <person name="Pati A."/>
            <person name="Chen A."/>
            <person name="Palaniappan K."/>
            <person name="Land M."/>
            <person name="Hauser L."/>
            <person name="Brambilla E.M."/>
            <person name="Rohde M."/>
            <person name="Mwirichia R."/>
            <person name="Sikorski J."/>
            <person name="Tindall B.J."/>
            <person name="Goker M."/>
            <person name="Bristow J."/>
            <person name="Eisen J.A."/>
            <person name="Markowitz V."/>
            <person name="Hugenholtz P."/>
            <person name="Klenk H.P."/>
            <person name="Kyrpides N.C."/>
        </authorList>
    </citation>
    <scope>NUCLEOTIDE SEQUENCE [LARGE SCALE GENOMIC DNA]</scope>
    <source>
        <strain evidence="3">DSM 16823 / RW262 / RW262</strain>
    </source>
</reference>
<dbReference type="AlphaFoldDB" id="F2IH81"/>
<dbReference type="OrthoDB" id="882541at2"/>
<dbReference type="STRING" id="755732.Fluta_0632"/>
<evidence type="ECO:0008006" key="4">
    <source>
        <dbReference type="Google" id="ProtNLM"/>
    </source>
</evidence>